<dbReference type="InterPro" id="IPR010987">
    <property type="entry name" value="Glutathione-S-Trfase_C-like"/>
</dbReference>
<evidence type="ECO:0000259" key="6">
    <source>
        <dbReference type="PROSITE" id="PS50405"/>
    </source>
</evidence>
<dbReference type="PROSITE" id="PS50404">
    <property type="entry name" value="GST_NTER"/>
    <property type="match status" value="1"/>
</dbReference>
<evidence type="ECO:0000259" key="5">
    <source>
        <dbReference type="PROSITE" id="PS50404"/>
    </source>
</evidence>
<dbReference type="InterPro" id="IPR004046">
    <property type="entry name" value="GST_C"/>
</dbReference>
<dbReference type="InterPro" id="IPR051369">
    <property type="entry name" value="GST_Theta"/>
</dbReference>
<dbReference type="FunFam" id="1.20.1050.10:FF:000039">
    <property type="entry name" value="Glutathione S-transferase theta-1"/>
    <property type="match status" value="1"/>
</dbReference>
<comment type="caution">
    <text evidence="7">The sequence shown here is derived from an EMBL/GenBank/DDBJ whole genome shotgun (WGS) entry which is preliminary data.</text>
</comment>
<dbReference type="CDD" id="cd00570">
    <property type="entry name" value="GST_N_family"/>
    <property type="match status" value="1"/>
</dbReference>
<dbReference type="InterPro" id="IPR036282">
    <property type="entry name" value="Glutathione-S-Trfase_C_sf"/>
</dbReference>
<dbReference type="Pfam" id="PF02798">
    <property type="entry name" value="GST_N"/>
    <property type="match status" value="1"/>
</dbReference>
<feature type="domain" description="GST C-terminal" evidence="6">
    <location>
        <begin position="85"/>
        <end position="220"/>
    </location>
</feature>
<dbReference type="GO" id="GO:0004364">
    <property type="term" value="F:glutathione transferase activity"/>
    <property type="evidence" value="ECO:0007669"/>
    <property type="project" value="TreeGrafter"/>
</dbReference>
<evidence type="ECO:0000256" key="2">
    <source>
        <dbReference type="ARBA" id="ARBA00022490"/>
    </source>
</evidence>
<sequence length="222" mass="24926">MKLYGNLISQPCRAVEWGLRLKQVDHEVVDLDFGSPTFKSAEYLAMNPNGLMPVLEDGEFSMFEGNAILVYLAEKLSWTDLYPTDLHARAKVNQYLHWHHSNTRQISSKVLVPVMHTKMNIATPEEAVLVKNSTAVLTKLADLMEKLLVADFVAGTDHPTIADIAAYCEFVQIELMGIFDFAKYPKLSAWLGRMKQVPHHDAMQADVDAFLSKMGMKTKANA</sequence>
<dbReference type="GO" id="GO:0006749">
    <property type="term" value="P:glutathione metabolic process"/>
    <property type="evidence" value="ECO:0007669"/>
    <property type="project" value="TreeGrafter"/>
</dbReference>
<dbReference type="SFLD" id="SFLDG00358">
    <property type="entry name" value="Main_(cytGST)"/>
    <property type="match status" value="1"/>
</dbReference>
<comment type="subcellular location">
    <subcellularLocation>
        <location evidence="1">Cytoplasm</location>
    </subcellularLocation>
</comment>
<dbReference type="FunFam" id="3.40.30.10:FF:000295">
    <property type="entry name" value="Glutathione S-transferase unclassified 1"/>
    <property type="match status" value="1"/>
</dbReference>
<keyword evidence="2" id="KW-0963">Cytoplasm</keyword>
<organism evidence="7 8">
    <name type="scientific">Hyaloperonospora brassicae</name>
    <name type="common">Brassica downy mildew</name>
    <name type="synonym">Peronospora brassicae</name>
    <dbReference type="NCBI Taxonomy" id="162125"/>
    <lineage>
        <taxon>Eukaryota</taxon>
        <taxon>Sar</taxon>
        <taxon>Stramenopiles</taxon>
        <taxon>Oomycota</taxon>
        <taxon>Peronosporomycetes</taxon>
        <taxon>Peronosporales</taxon>
        <taxon>Peronosporaceae</taxon>
        <taxon>Hyaloperonospora</taxon>
    </lineage>
</organism>
<dbReference type="SUPFAM" id="SSF52833">
    <property type="entry name" value="Thioredoxin-like"/>
    <property type="match status" value="1"/>
</dbReference>
<dbReference type="Gene3D" id="3.40.30.10">
    <property type="entry name" value="Glutaredoxin"/>
    <property type="match status" value="1"/>
</dbReference>
<dbReference type="PROSITE" id="PS50405">
    <property type="entry name" value="GST_CTER"/>
    <property type="match status" value="1"/>
</dbReference>
<dbReference type="Proteomes" id="UP001162031">
    <property type="component" value="Unassembled WGS sequence"/>
</dbReference>
<proteinExistence type="inferred from homology"/>
<comment type="similarity">
    <text evidence="4">Belongs to the GST superfamily.</text>
</comment>
<evidence type="ECO:0008006" key="9">
    <source>
        <dbReference type="Google" id="ProtNLM"/>
    </source>
</evidence>
<reference evidence="7" key="1">
    <citation type="submission" date="2022-12" db="EMBL/GenBank/DDBJ databases">
        <authorList>
            <person name="Webb A."/>
        </authorList>
    </citation>
    <scope>NUCLEOTIDE SEQUENCE</scope>
    <source>
        <strain evidence="7">Hp1</strain>
    </source>
</reference>
<protein>
    <recommendedName>
        <fullName evidence="9">Glutathione transferase</fullName>
    </recommendedName>
</protein>
<dbReference type="SFLD" id="SFLDS00019">
    <property type="entry name" value="Glutathione_Transferase_(cytos"/>
    <property type="match status" value="1"/>
</dbReference>
<dbReference type="SUPFAM" id="SSF47616">
    <property type="entry name" value="GST C-terminal domain-like"/>
    <property type="match status" value="1"/>
</dbReference>
<dbReference type="AlphaFoldDB" id="A0AAV0UZZ4"/>
<gene>
    <name evidence="7" type="ORF">HBR001_LOCUS9019</name>
</gene>
<accession>A0AAV0UZZ4</accession>
<dbReference type="PANTHER" id="PTHR43917">
    <property type="match status" value="1"/>
</dbReference>
<keyword evidence="8" id="KW-1185">Reference proteome</keyword>
<evidence type="ECO:0000313" key="7">
    <source>
        <dbReference type="EMBL" id="CAI5742511.1"/>
    </source>
</evidence>
<feature type="domain" description="GST N-terminal" evidence="5">
    <location>
        <begin position="1"/>
        <end position="80"/>
    </location>
</feature>
<name>A0AAV0UZZ4_HYABA</name>
<dbReference type="Pfam" id="PF00043">
    <property type="entry name" value="GST_C"/>
    <property type="match status" value="1"/>
</dbReference>
<evidence type="ECO:0000256" key="3">
    <source>
        <dbReference type="ARBA" id="ARBA00022679"/>
    </source>
</evidence>
<dbReference type="Gene3D" id="1.20.1050.10">
    <property type="match status" value="1"/>
</dbReference>
<dbReference type="EMBL" id="CANTFL010001471">
    <property type="protein sequence ID" value="CAI5742511.1"/>
    <property type="molecule type" value="Genomic_DNA"/>
</dbReference>
<dbReference type="GO" id="GO:0005737">
    <property type="term" value="C:cytoplasm"/>
    <property type="evidence" value="ECO:0007669"/>
    <property type="project" value="UniProtKB-SubCell"/>
</dbReference>
<dbReference type="InterPro" id="IPR040079">
    <property type="entry name" value="Glutathione_S-Trfase"/>
</dbReference>
<dbReference type="InterPro" id="IPR004045">
    <property type="entry name" value="Glutathione_S-Trfase_N"/>
</dbReference>
<evidence type="ECO:0000313" key="8">
    <source>
        <dbReference type="Proteomes" id="UP001162031"/>
    </source>
</evidence>
<keyword evidence="3" id="KW-0808">Transferase</keyword>
<dbReference type="InterPro" id="IPR036249">
    <property type="entry name" value="Thioredoxin-like_sf"/>
</dbReference>
<evidence type="ECO:0000256" key="4">
    <source>
        <dbReference type="RuleBase" id="RU003494"/>
    </source>
</evidence>
<dbReference type="PANTHER" id="PTHR43917:SF8">
    <property type="entry name" value="GH16740P-RELATED"/>
    <property type="match status" value="1"/>
</dbReference>
<evidence type="ECO:0000256" key="1">
    <source>
        <dbReference type="ARBA" id="ARBA00004496"/>
    </source>
</evidence>